<dbReference type="PANTHER" id="PTHR12599">
    <property type="entry name" value="PTERIN-4-ALPHA-CARBINOLAMINE DEHYDRATASE"/>
    <property type="match status" value="1"/>
</dbReference>
<dbReference type="Pfam" id="PF01329">
    <property type="entry name" value="Pterin_4a"/>
    <property type="match status" value="1"/>
</dbReference>
<keyword evidence="3 4" id="KW-0456">Lyase</keyword>
<reference evidence="6" key="1">
    <citation type="submission" date="2018-05" db="EMBL/GenBank/DDBJ databases">
        <title>Zavarzinia sp. HR-AS.</title>
        <authorList>
            <person name="Lee Y."/>
            <person name="Jeon C.O."/>
        </authorList>
    </citation>
    <scope>NUCLEOTIDE SEQUENCE [LARGE SCALE GENOMIC DNA]</scope>
    <source>
        <strain evidence="6">DSM 1231</strain>
    </source>
</reference>
<name>A0A317E6N5_9PROT</name>
<dbReference type="InterPro" id="IPR001533">
    <property type="entry name" value="Pterin_deHydtase"/>
</dbReference>
<dbReference type="AlphaFoldDB" id="A0A317E6N5"/>
<dbReference type="PANTHER" id="PTHR12599:SF0">
    <property type="entry name" value="PTERIN-4-ALPHA-CARBINOLAMINE DEHYDRATASE"/>
    <property type="match status" value="1"/>
</dbReference>
<evidence type="ECO:0000313" key="5">
    <source>
        <dbReference type="EMBL" id="PWR21944.1"/>
    </source>
</evidence>
<comment type="similarity">
    <text evidence="2 4">Belongs to the pterin-4-alpha-carbinolamine dehydratase family.</text>
</comment>
<proteinExistence type="inferred from homology"/>
<evidence type="ECO:0000256" key="2">
    <source>
        <dbReference type="ARBA" id="ARBA00006472"/>
    </source>
</evidence>
<accession>A0A317E6N5</accession>
<evidence type="ECO:0000256" key="4">
    <source>
        <dbReference type="HAMAP-Rule" id="MF_00434"/>
    </source>
</evidence>
<dbReference type="SUPFAM" id="SSF55248">
    <property type="entry name" value="PCD-like"/>
    <property type="match status" value="1"/>
</dbReference>
<comment type="caution">
    <text evidence="5">The sequence shown here is derived from an EMBL/GenBank/DDBJ whole genome shotgun (WGS) entry which is preliminary data.</text>
</comment>
<dbReference type="CDD" id="cd00914">
    <property type="entry name" value="PCD_DCoH_subfamily_b"/>
    <property type="match status" value="1"/>
</dbReference>
<dbReference type="Proteomes" id="UP000246077">
    <property type="component" value="Unassembled WGS sequence"/>
</dbReference>
<sequence>MRQKLSDEAKALALATLPNWHLSAERDAIERRLVLKDFSQAFAFMTRVAIAAEQLDHHPEWFNVYRTVDILLSTHDVDGLSDLDIALARRIDAFAADFGL</sequence>
<dbReference type="OrthoDB" id="9794987at2"/>
<dbReference type="HAMAP" id="MF_00434">
    <property type="entry name" value="Pterin_4_alpha"/>
    <property type="match status" value="1"/>
</dbReference>
<organism evidence="5 6">
    <name type="scientific">Zavarzinia compransoris</name>
    <dbReference type="NCBI Taxonomy" id="1264899"/>
    <lineage>
        <taxon>Bacteria</taxon>
        <taxon>Pseudomonadati</taxon>
        <taxon>Pseudomonadota</taxon>
        <taxon>Alphaproteobacteria</taxon>
        <taxon>Rhodospirillales</taxon>
        <taxon>Zavarziniaceae</taxon>
        <taxon>Zavarzinia</taxon>
    </lineage>
</organism>
<dbReference type="Gene3D" id="3.30.1360.20">
    <property type="entry name" value="Transcriptional coactivator/pterin dehydratase"/>
    <property type="match status" value="1"/>
</dbReference>
<dbReference type="InterPro" id="IPR036428">
    <property type="entry name" value="PCD_sf"/>
</dbReference>
<dbReference type="EC" id="4.2.1.96" evidence="4"/>
<dbReference type="GO" id="GO:0008124">
    <property type="term" value="F:4-alpha-hydroxytetrahydrobiopterin dehydratase activity"/>
    <property type="evidence" value="ECO:0007669"/>
    <property type="project" value="UniProtKB-UniRule"/>
</dbReference>
<dbReference type="GO" id="GO:0006729">
    <property type="term" value="P:tetrahydrobiopterin biosynthetic process"/>
    <property type="evidence" value="ECO:0007669"/>
    <property type="project" value="InterPro"/>
</dbReference>
<dbReference type="EMBL" id="QGLF01000002">
    <property type="protein sequence ID" value="PWR21944.1"/>
    <property type="molecule type" value="Genomic_DNA"/>
</dbReference>
<evidence type="ECO:0000313" key="6">
    <source>
        <dbReference type="Proteomes" id="UP000246077"/>
    </source>
</evidence>
<dbReference type="NCBIfam" id="NF002018">
    <property type="entry name" value="PRK00823.1-3"/>
    <property type="match status" value="1"/>
</dbReference>
<dbReference type="RefSeq" id="WP_109920589.1">
    <property type="nucleotide sequence ID" value="NZ_QGLF01000002.1"/>
</dbReference>
<comment type="catalytic activity">
    <reaction evidence="1 4">
        <text>(4aS,6R)-4a-hydroxy-L-erythro-5,6,7,8-tetrahydrobiopterin = (6R)-L-erythro-6,7-dihydrobiopterin + H2O</text>
        <dbReference type="Rhea" id="RHEA:11920"/>
        <dbReference type="ChEBI" id="CHEBI:15377"/>
        <dbReference type="ChEBI" id="CHEBI:15642"/>
        <dbReference type="ChEBI" id="CHEBI:43120"/>
        <dbReference type="EC" id="4.2.1.96"/>
    </reaction>
</comment>
<protein>
    <recommendedName>
        <fullName evidence="4">Putative pterin-4-alpha-carbinolamine dehydratase</fullName>
        <shortName evidence="4">PHS</shortName>
        <ecNumber evidence="4">4.2.1.96</ecNumber>
    </recommendedName>
    <alternativeName>
        <fullName evidence="4">4-alpha-hydroxy-tetrahydropterin dehydratase</fullName>
    </alternativeName>
    <alternativeName>
        <fullName evidence="4">Pterin carbinolamine dehydratase</fullName>
        <shortName evidence="4">PCD</shortName>
    </alternativeName>
</protein>
<keyword evidence="6" id="KW-1185">Reference proteome</keyword>
<evidence type="ECO:0000256" key="3">
    <source>
        <dbReference type="ARBA" id="ARBA00023239"/>
    </source>
</evidence>
<evidence type="ECO:0000256" key="1">
    <source>
        <dbReference type="ARBA" id="ARBA00001554"/>
    </source>
</evidence>
<gene>
    <name evidence="5" type="ORF">DKG75_08165</name>
</gene>